<dbReference type="OrthoDB" id="7605416at2"/>
<protein>
    <submittedName>
        <fullName evidence="1">Uncharacterized protein</fullName>
    </submittedName>
</protein>
<keyword evidence="2" id="KW-1185">Reference proteome</keyword>
<dbReference type="AlphaFoldDB" id="A0A5Q2Q7R5"/>
<reference evidence="1 2" key="1">
    <citation type="submission" date="2019-11" db="EMBL/GenBank/DDBJ databases">
        <authorList>
            <person name="Khan S.A."/>
            <person name="Jeon C.O."/>
            <person name="Chun B.H."/>
        </authorList>
    </citation>
    <scope>NUCLEOTIDE SEQUENCE [LARGE SCALE GENOMIC DNA]</scope>
    <source>
        <strain evidence="1 2">IMCC 1097</strain>
    </source>
</reference>
<dbReference type="KEGG" id="llp:GH975_05675"/>
<name>A0A5Q2Q7R5_9GAMM</name>
<dbReference type="RefSeq" id="WP_153713592.1">
    <property type="nucleotide sequence ID" value="NZ_CP045871.1"/>
</dbReference>
<proteinExistence type="predicted"/>
<gene>
    <name evidence="1" type="ORF">GH975_05675</name>
</gene>
<dbReference type="Proteomes" id="UP000388235">
    <property type="component" value="Chromosome"/>
</dbReference>
<evidence type="ECO:0000313" key="1">
    <source>
        <dbReference type="EMBL" id="QGG80088.1"/>
    </source>
</evidence>
<organism evidence="1 2">
    <name type="scientific">Litorivicinus lipolyticus</name>
    <dbReference type="NCBI Taxonomy" id="418701"/>
    <lineage>
        <taxon>Bacteria</taxon>
        <taxon>Pseudomonadati</taxon>
        <taxon>Pseudomonadota</taxon>
        <taxon>Gammaproteobacteria</taxon>
        <taxon>Oceanospirillales</taxon>
        <taxon>Litorivicinaceae</taxon>
        <taxon>Litorivicinus</taxon>
    </lineage>
</organism>
<evidence type="ECO:0000313" key="2">
    <source>
        <dbReference type="Proteomes" id="UP000388235"/>
    </source>
</evidence>
<dbReference type="EMBL" id="CP045871">
    <property type="protein sequence ID" value="QGG80088.1"/>
    <property type="molecule type" value="Genomic_DNA"/>
</dbReference>
<accession>A0A5Q2Q7R5</accession>
<sequence>MHPALIIGIALVLGGCAVQTPVVDSLDARLSQALGQPLSSYANALGDAAVVAADGALTRHGWRNADLIKPCEVELWADTGGVIRKVAWTGYDRSCRALLERLP</sequence>